<dbReference type="InterPro" id="IPR051011">
    <property type="entry name" value="Metal_resp_trans_reg"/>
</dbReference>
<dbReference type="InterPro" id="IPR001845">
    <property type="entry name" value="HTH_ArsR_DNA-bd_dom"/>
</dbReference>
<feature type="domain" description="HTH arsR-type" evidence="4">
    <location>
        <begin position="204"/>
        <end position="276"/>
    </location>
</feature>
<dbReference type="InterPro" id="IPR011991">
    <property type="entry name" value="ArsR-like_HTH"/>
</dbReference>
<dbReference type="SMART" id="SM00418">
    <property type="entry name" value="HTH_ARSR"/>
    <property type="match status" value="1"/>
</dbReference>
<evidence type="ECO:0000256" key="3">
    <source>
        <dbReference type="ARBA" id="ARBA00023163"/>
    </source>
</evidence>
<keyword evidence="2" id="KW-0238">DNA-binding</keyword>
<dbReference type="EMBL" id="LT607751">
    <property type="protein sequence ID" value="SCG44379.1"/>
    <property type="molecule type" value="Genomic_DNA"/>
</dbReference>
<dbReference type="Proteomes" id="UP000198210">
    <property type="component" value="Chromosome I"/>
</dbReference>
<name>A0A1C5HE97_9ACTN</name>
<evidence type="ECO:0000256" key="1">
    <source>
        <dbReference type="ARBA" id="ARBA00023015"/>
    </source>
</evidence>
<dbReference type="GO" id="GO:0003700">
    <property type="term" value="F:DNA-binding transcription factor activity"/>
    <property type="evidence" value="ECO:0007669"/>
    <property type="project" value="InterPro"/>
</dbReference>
<dbReference type="InterPro" id="IPR036390">
    <property type="entry name" value="WH_DNA-bd_sf"/>
</dbReference>
<dbReference type="InterPro" id="IPR036388">
    <property type="entry name" value="WH-like_DNA-bd_sf"/>
</dbReference>
<protein>
    <submittedName>
        <fullName evidence="5">Helix-turn-helix domain-containing protein</fullName>
    </submittedName>
</protein>
<evidence type="ECO:0000313" key="6">
    <source>
        <dbReference type="Proteomes" id="UP000198210"/>
    </source>
</evidence>
<evidence type="ECO:0000256" key="2">
    <source>
        <dbReference type="ARBA" id="ARBA00023125"/>
    </source>
</evidence>
<dbReference type="RefSeq" id="WP_157743622.1">
    <property type="nucleotide sequence ID" value="NZ_JBHLYF010000014.1"/>
</dbReference>
<keyword evidence="1" id="KW-0805">Transcription regulation</keyword>
<dbReference type="GO" id="GO:0003677">
    <property type="term" value="F:DNA binding"/>
    <property type="evidence" value="ECO:0007669"/>
    <property type="project" value="UniProtKB-KW"/>
</dbReference>
<dbReference type="PANTHER" id="PTHR43132:SF8">
    <property type="entry name" value="HTH-TYPE TRANSCRIPTIONAL REGULATOR KMTR"/>
    <property type="match status" value="1"/>
</dbReference>
<dbReference type="Pfam" id="PF12840">
    <property type="entry name" value="HTH_20"/>
    <property type="match status" value="1"/>
</dbReference>
<dbReference type="PANTHER" id="PTHR43132">
    <property type="entry name" value="ARSENICAL RESISTANCE OPERON REPRESSOR ARSR-RELATED"/>
    <property type="match status" value="1"/>
</dbReference>
<sequence length="286" mass="31218">MNSLGVLAETIFALDSLDDSGSGVFRRWRQRVRHELERQGSPTRILPPPLRPLSSLLWLIDRGPQRGLDELAEMGCNPQRISAAVQDFSRVAIKPYWERMSAYREIEREARGRMVLTGGTESILANLGARTTWQAPVLEISRADSRDVHLDGRGLLLAPAVFLSDRAVFIESHRVLGRPAVLFPALPDQAMASALWKEPVNSTAGLAALMGHTRAAVLRELANSASTGELAERLGISPAGASQHATVLRKAGLITTQRQRNTVLHVPTRLGMALLTGQNGQSFGLE</sequence>
<keyword evidence="6" id="KW-1185">Reference proteome</keyword>
<dbReference type="Gene3D" id="1.10.10.10">
    <property type="entry name" value="Winged helix-like DNA-binding domain superfamily/Winged helix DNA-binding domain"/>
    <property type="match status" value="1"/>
</dbReference>
<dbReference type="AlphaFoldDB" id="A0A1C5HE97"/>
<dbReference type="SUPFAM" id="SSF46785">
    <property type="entry name" value="Winged helix' DNA-binding domain"/>
    <property type="match status" value="1"/>
</dbReference>
<organism evidence="5 6">
    <name type="scientific">Micromonospora siamensis</name>
    <dbReference type="NCBI Taxonomy" id="299152"/>
    <lineage>
        <taxon>Bacteria</taxon>
        <taxon>Bacillati</taxon>
        <taxon>Actinomycetota</taxon>
        <taxon>Actinomycetes</taxon>
        <taxon>Micromonosporales</taxon>
        <taxon>Micromonosporaceae</taxon>
        <taxon>Micromonospora</taxon>
    </lineage>
</organism>
<dbReference type="CDD" id="cd00090">
    <property type="entry name" value="HTH_ARSR"/>
    <property type="match status" value="1"/>
</dbReference>
<evidence type="ECO:0000313" key="5">
    <source>
        <dbReference type="EMBL" id="SCG44379.1"/>
    </source>
</evidence>
<gene>
    <name evidence="5" type="ORF">GA0074704_1580</name>
</gene>
<proteinExistence type="predicted"/>
<accession>A0A1C5HE97</accession>
<reference evidence="5 6" key="1">
    <citation type="submission" date="2016-06" db="EMBL/GenBank/DDBJ databases">
        <authorList>
            <person name="Kjaerup R.B."/>
            <person name="Dalgaard T.S."/>
            <person name="Juul-Madsen H.R."/>
        </authorList>
    </citation>
    <scope>NUCLEOTIDE SEQUENCE [LARGE SCALE GENOMIC DNA]</scope>
    <source>
        <strain evidence="5 6">DSM 45097</strain>
    </source>
</reference>
<evidence type="ECO:0000259" key="4">
    <source>
        <dbReference type="SMART" id="SM00418"/>
    </source>
</evidence>
<keyword evidence="3" id="KW-0804">Transcription</keyword>